<dbReference type="EMBL" id="JH370137">
    <property type="protein sequence ID" value="ELA41908.1"/>
    <property type="molecule type" value="Genomic_DNA"/>
</dbReference>
<reference evidence="2" key="1">
    <citation type="submission" date="2011-05" db="EMBL/GenBank/DDBJ databases">
        <title>The genome sequence of Vittaforma corneae strain ATCC 50505.</title>
        <authorList>
            <consortium name="The Broad Institute Genome Sequencing Platform"/>
            <person name="Cuomo C."/>
            <person name="Didier E."/>
            <person name="Bowers L."/>
            <person name="Young S.K."/>
            <person name="Zeng Q."/>
            <person name="Gargeya S."/>
            <person name="Fitzgerald M."/>
            <person name="Haas B."/>
            <person name="Abouelleil A."/>
            <person name="Alvarado L."/>
            <person name="Arachchi H.M."/>
            <person name="Berlin A."/>
            <person name="Chapman S.B."/>
            <person name="Gearin G."/>
            <person name="Goldberg J."/>
            <person name="Griggs A."/>
            <person name="Gujja S."/>
            <person name="Hansen M."/>
            <person name="Heiman D."/>
            <person name="Howarth C."/>
            <person name="Larimer J."/>
            <person name="Lui A."/>
            <person name="MacDonald P.J.P."/>
            <person name="McCowen C."/>
            <person name="Montmayeur A."/>
            <person name="Murphy C."/>
            <person name="Neiman D."/>
            <person name="Pearson M."/>
            <person name="Priest M."/>
            <person name="Roberts A."/>
            <person name="Saif S."/>
            <person name="Shea T."/>
            <person name="Sisk P."/>
            <person name="Stolte C."/>
            <person name="Sykes S."/>
            <person name="Wortman J."/>
            <person name="Nusbaum C."/>
            <person name="Birren B."/>
        </authorList>
    </citation>
    <scope>NUCLEOTIDE SEQUENCE [LARGE SCALE GENOMIC DNA]</scope>
    <source>
        <strain evidence="2">ATCC 50505</strain>
    </source>
</reference>
<dbReference type="HOGENOM" id="CLU_592118_0_0_1"/>
<dbReference type="RefSeq" id="XP_007604538.1">
    <property type="nucleotide sequence ID" value="XM_007604476.1"/>
</dbReference>
<dbReference type="InParanoid" id="L2GLZ0"/>
<keyword evidence="2" id="KW-1185">Reference proteome</keyword>
<dbReference type="VEuPathDB" id="MicrosporidiaDB:VICG_01092"/>
<organism evidence="1 2">
    <name type="scientific">Vittaforma corneae (strain ATCC 50505)</name>
    <name type="common">Microsporidian parasite</name>
    <name type="synonym">Nosema corneum</name>
    <dbReference type="NCBI Taxonomy" id="993615"/>
    <lineage>
        <taxon>Eukaryota</taxon>
        <taxon>Fungi</taxon>
        <taxon>Fungi incertae sedis</taxon>
        <taxon>Microsporidia</taxon>
        <taxon>Nosematidae</taxon>
        <taxon>Vittaforma</taxon>
    </lineage>
</organism>
<evidence type="ECO:0000313" key="1">
    <source>
        <dbReference type="EMBL" id="ELA41908.1"/>
    </source>
</evidence>
<name>L2GLZ0_VITCO</name>
<dbReference type="GeneID" id="19881803"/>
<dbReference type="Proteomes" id="UP000011082">
    <property type="component" value="Unassembled WGS sequence"/>
</dbReference>
<sequence length="462" mass="53940">MPKINTAMDYELHDMMEFRSIFINYQFIKTIKIIEKMKVFQGFDIKTNEDVLIKIIKLENVGQFNCLNNRTSFDSVCDLYKILSILNVKSLPKVLINKKIQNYQVIVQTAANGMFLERYIETSTDINCTDALKIIAQLLVLLNYLSTMKIRVSEFSIKSIVMDEGNNVKIYEIDWMYFDDSIDSQYENRHVRNLLKILRYILMKSDKNATQANAHITNIKMAQSKNHGRKSSRLSKQAELDAYRKIQLLQTMMYNSTDILTFSHLNNILNISESPVFRNLFILDSLVVSEIHKLGFSDFDGTLANSAASKHFYLYRLVEDNVVRSEIRGHCKTFHHLMDHLNKAISEKGILNINRMEDSIFRVLSEQEEEKFTLIRNRMLVLYEGLSYYSSFYKCMSCAGSNDLAFIEIPIFNYERWFDILKTLKMAKIPAWRNDDKIKIRDESVGLSIVVKLKKKTYNSAF</sequence>
<proteinExistence type="predicted"/>
<dbReference type="AlphaFoldDB" id="L2GLZ0"/>
<dbReference type="InterPro" id="IPR011009">
    <property type="entry name" value="Kinase-like_dom_sf"/>
</dbReference>
<evidence type="ECO:0000313" key="2">
    <source>
        <dbReference type="Proteomes" id="UP000011082"/>
    </source>
</evidence>
<gene>
    <name evidence="1" type="ORF">VICG_01092</name>
</gene>
<dbReference type="SUPFAM" id="SSF56112">
    <property type="entry name" value="Protein kinase-like (PK-like)"/>
    <property type="match status" value="1"/>
</dbReference>
<accession>L2GLZ0</accession>
<evidence type="ECO:0008006" key="3">
    <source>
        <dbReference type="Google" id="ProtNLM"/>
    </source>
</evidence>
<protein>
    <recommendedName>
        <fullName evidence="3">Protein kinase domain-containing protein</fullName>
    </recommendedName>
</protein>